<dbReference type="GO" id="GO:0006508">
    <property type="term" value="P:proteolysis"/>
    <property type="evidence" value="ECO:0007669"/>
    <property type="project" value="UniProtKB-KW"/>
</dbReference>
<dbReference type="PANTHER" id="PTHR47966">
    <property type="entry name" value="BETA-SITE APP-CLEAVING ENZYME, ISOFORM A-RELATED"/>
    <property type="match status" value="1"/>
</dbReference>
<dbReference type="EMBL" id="MU839011">
    <property type="protein sequence ID" value="KAK1766579.1"/>
    <property type="molecule type" value="Genomic_DNA"/>
</dbReference>
<keyword evidence="8" id="KW-1185">Reference proteome</keyword>
<dbReference type="GO" id="GO:0000324">
    <property type="term" value="C:fungal-type vacuole"/>
    <property type="evidence" value="ECO:0007669"/>
    <property type="project" value="TreeGrafter"/>
</dbReference>
<dbReference type="AlphaFoldDB" id="A0AAJ0C0P1"/>
<dbReference type="InterPro" id="IPR033121">
    <property type="entry name" value="PEPTIDASE_A1"/>
</dbReference>
<dbReference type="Gene3D" id="2.40.70.10">
    <property type="entry name" value="Acid Proteases"/>
    <property type="match status" value="2"/>
</dbReference>
<comment type="caution">
    <text evidence="7">The sequence shown here is derived from an EMBL/GenBank/DDBJ whole genome shotgun (WGS) entry which is preliminary data.</text>
</comment>
<dbReference type="PRINTS" id="PR00792">
    <property type="entry name" value="PEPSIN"/>
</dbReference>
<feature type="domain" description="Peptidase A1" evidence="6">
    <location>
        <begin position="95"/>
        <end position="451"/>
    </location>
</feature>
<protein>
    <submittedName>
        <fullName evidence="7">Acid protease</fullName>
    </submittedName>
</protein>
<feature type="active site" evidence="3">
    <location>
        <position position="340"/>
    </location>
</feature>
<feature type="signal peptide" evidence="5">
    <location>
        <begin position="1"/>
        <end position="21"/>
    </location>
</feature>
<dbReference type="InterPro" id="IPR021109">
    <property type="entry name" value="Peptidase_aspartic_dom_sf"/>
</dbReference>
<name>A0AAJ0C0P1_9PEZI</name>
<evidence type="ECO:0000313" key="8">
    <source>
        <dbReference type="Proteomes" id="UP001244011"/>
    </source>
</evidence>
<dbReference type="PANTHER" id="PTHR47966:SF47">
    <property type="entry name" value="ENDOPEPTIDASE, PUTATIVE (AFU_ORTHOLOGUE AFUA_3G01220)-RELATED"/>
    <property type="match status" value="1"/>
</dbReference>
<proteinExistence type="inferred from homology"/>
<reference evidence="7" key="1">
    <citation type="submission" date="2023-06" db="EMBL/GenBank/DDBJ databases">
        <title>Genome-scale phylogeny and comparative genomics of the fungal order Sordariales.</title>
        <authorList>
            <consortium name="Lawrence Berkeley National Laboratory"/>
            <person name="Hensen N."/>
            <person name="Bonometti L."/>
            <person name="Westerberg I."/>
            <person name="Brannstrom I.O."/>
            <person name="Guillou S."/>
            <person name="Cros-Aarteil S."/>
            <person name="Calhoun S."/>
            <person name="Haridas S."/>
            <person name="Kuo A."/>
            <person name="Mondo S."/>
            <person name="Pangilinan J."/>
            <person name="Riley R."/>
            <person name="Labutti K."/>
            <person name="Andreopoulos B."/>
            <person name="Lipzen A."/>
            <person name="Chen C."/>
            <person name="Yanf M."/>
            <person name="Daum C."/>
            <person name="Ng V."/>
            <person name="Clum A."/>
            <person name="Steindorff A."/>
            <person name="Ohm R."/>
            <person name="Martin F."/>
            <person name="Silar P."/>
            <person name="Natvig D."/>
            <person name="Lalanne C."/>
            <person name="Gautier V."/>
            <person name="Ament-Velasquez S.L."/>
            <person name="Kruys A."/>
            <person name="Hutchinson M.I."/>
            <person name="Powell A.J."/>
            <person name="Barry K."/>
            <person name="Miller A.N."/>
            <person name="Grigoriev I.V."/>
            <person name="Debuchy R."/>
            <person name="Gladieux P."/>
            <person name="Thoren M.H."/>
            <person name="Johannesson H."/>
        </authorList>
    </citation>
    <scope>NUCLEOTIDE SEQUENCE</scope>
    <source>
        <strain evidence="7">8032-3</strain>
    </source>
</reference>
<evidence type="ECO:0000256" key="1">
    <source>
        <dbReference type="ARBA" id="ARBA00007447"/>
    </source>
</evidence>
<dbReference type="Pfam" id="PF00026">
    <property type="entry name" value="Asp"/>
    <property type="match status" value="1"/>
</dbReference>
<dbReference type="PROSITE" id="PS00141">
    <property type="entry name" value="ASP_PROTEASE"/>
    <property type="match status" value="1"/>
</dbReference>
<evidence type="ECO:0000256" key="5">
    <source>
        <dbReference type="SAM" id="SignalP"/>
    </source>
</evidence>
<evidence type="ECO:0000256" key="3">
    <source>
        <dbReference type="PIRSR" id="PIRSR601461-1"/>
    </source>
</evidence>
<dbReference type="RefSeq" id="XP_060282792.1">
    <property type="nucleotide sequence ID" value="XM_060431556.1"/>
</dbReference>
<evidence type="ECO:0000313" key="7">
    <source>
        <dbReference type="EMBL" id="KAK1766579.1"/>
    </source>
</evidence>
<dbReference type="GeneID" id="85314743"/>
<dbReference type="Proteomes" id="UP001244011">
    <property type="component" value="Unassembled WGS sequence"/>
</dbReference>
<organism evidence="7 8">
    <name type="scientific">Phialemonium atrogriseum</name>
    <dbReference type="NCBI Taxonomy" id="1093897"/>
    <lineage>
        <taxon>Eukaryota</taxon>
        <taxon>Fungi</taxon>
        <taxon>Dikarya</taxon>
        <taxon>Ascomycota</taxon>
        <taxon>Pezizomycotina</taxon>
        <taxon>Sordariomycetes</taxon>
        <taxon>Sordariomycetidae</taxon>
        <taxon>Cephalothecales</taxon>
        <taxon>Cephalothecaceae</taxon>
        <taxon>Phialemonium</taxon>
    </lineage>
</organism>
<keyword evidence="2 4" id="KW-0064">Aspartyl protease</keyword>
<evidence type="ECO:0000256" key="4">
    <source>
        <dbReference type="RuleBase" id="RU000454"/>
    </source>
</evidence>
<dbReference type="InterPro" id="IPR001461">
    <property type="entry name" value="Aspartic_peptidase_A1"/>
</dbReference>
<dbReference type="InterPro" id="IPR034164">
    <property type="entry name" value="Pepsin-like_dom"/>
</dbReference>
<sequence length="456" mass="49492">MKTQWLLEALGVASFTSLSAAAAVRGSIPQEDVHVQRNSRRDSNAIAVTSNYVSLRAVPKLAPDGSPKAGRRDLTDPPAGYPFNAGLTNVQDIYYVTDIKVGNQTLPVSIDTGSSDTWFIKSPFTCINNNNMPMPEAKCGFDEGFIGNFSHGTIPGSRFSRQYADGTFVTGYFGFDDVTLGGVAIQHQQLAMVNQTYWYGDGKTSGLLGLAYPLMTSIDGSVAMYDPVFTTMWKTEQILPLFTIALSRDDEGRNLTTAAGDESSYLAFGGLPPVDYDDSTWARTPIQTMGAMPSWNVDEKGHGLYVITADAYIYGRVNASDPESTAGFTVNTTQFPILVDSGSTLTILPTDLATAILKSFYPPAQFLQSDGAWYAPCNAKMARFGVRIGTQETYWMSADDLLRPGARDKETGHLCRVGIMDSDSGPHVLGVTFLSNVVAVFDVGNTEMRFAKRLAY</sequence>
<accession>A0AAJ0C0P1</accession>
<keyword evidence="5" id="KW-0732">Signal</keyword>
<keyword evidence="4" id="KW-0378">Hydrolase</keyword>
<dbReference type="SUPFAM" id="SSF50630">
    <property type="entry name" value="Acid proteases"/>
    <property type="match status" value="1"/>
</dbReference>
<evidence type="ECO:0000259" key="6">
    <source>
        <dbReference type="PROSITE" id="PS51767"/>
    </source>
</evidence>
<dbReference type="InterPro" id="IPR001969">
    <property type="entry name" value="Aspartic_peptidase_AS"/>
</dbReference>
<evidence type="ECO:0000256" key="2">
    <source>
        <dbReference type="ARBA" id="ARBA00022750"/>
    </source>
</evidence>
<comment type="similarity">
    <text evidence="1 4">Belongs to the peptidase A1 family.</text>
</comment>
<keyword evidence="4 7" id="KW-0645">Protease</keyword>
<dbReference type="CDD" id="cd05471">
    <property type="entry name" value="pepsin_like"/>
    <property type="match status" value="1"/>
</dbReference>
<gene>
    <name evidence="7" type="ORF">QBC33DRAFT_588776</name>
</gene>
<dbReference type="PROSITE" id="PS51767">
    <property type="entry name" value="PEPTIDASE_A1"/>
    <property type="match status" value="1"/>
</dbReference>
<feature type="active site" evidence="3">
    <location>
        <position position="111"/>
    </location>
</feature>
<feature type="chain" id="PRO_5042533210" evidence="5">
    <location>
        <begin position="22"/>
        <end position="456"/>
    </location>
</feature>
<dbReference type="GO" id="GO:0004190">
    <property type="term" value="F:aspartic-type endopeptidase activity"/>
    <property type="evidence" value="ECO:0007669"/>
    <property type="project" value="UniProtKB-KW"/>
</dbReference>